<evidence type="ECO:0008006" key="7">
    <source>
        <dbReference type="Google" id="ProtNLM"/>
    </source>
</evidence>
<dbReference type="InterPro" id="IPR011043">
    <property type="entry name" value="Gal_Oxase/kelch_b-propeller"/>
</dbReference>
<keyword evidence="3" id="KW-0472">Membrane</keyword>
<evidence type="ECO:0000256" key="2">
    <source>
        <dbReference type="ARBA" id="ARBA00022737"/>
    </source>
</evidence>
<keyword evidence="3" id="KW-1133">Transmembrane helix</keyword>
<dbReference type="InterPro" id="IPR015915">
    <property type="entry name" value="Kelch-typ_b-propeller"/>
</dbReference>
<keyword evidence="6" id="KW-1185">Reference proteome</keyword>
<accession>A0A8H7RBH7</accession>
<evidence type="ECO:0000313" key="6">
    <source>
        <dbReference type="Proteomes" id="UP000603453"/>
    </source>
</evidence>
<evidence type="ECO:0000256" key="4">
    <source>
        <dbReference type="SAM" id="SignalP"/>
    </source>
</evidence>
<keyword evidence="2" id="KW-0677">Repeat</keyword>
<dbReference type="OrthoDB" id="10251809at2759"/>
<organism evidence="5 6">
    <name type="scientific">Mucor saturninus</name>
    <dbReference type="NCBI Taxonomy" id="64648"/>
    <lineage>
        <taxon>Eukaryota</taxon>
        <taxon>Fungi</taxon>
        <taxon>Fungi incertae sedis</taxon>
        <taxon>Mucoromycota</taxon>
        <taxon>Mucoromycotina</taxon>
        <taxon>Mucoromycetes</taxon>
        <taxon>Mucorales</taxon>
        <taxon>Mucorineae</taxon>
        <taxon>Mucoraceae</taxon>
        <taxon>Mucor</taxon>
    </lineage>
</organism>
<evidence type="ECO:0000256" key="3">
    <source>
        <dbReference type="SAM" id="Phobius"/>
    </source>
</evidence>
<feature type="transmembrane region" description="Helical" evidence="3">
    <location>
        <begin position="407"/>
        <end position="430"/>
    </location>
</feature>
<dbReference type="PANTHER" id="PTHR46093">
    <property type="entry name" value="ACYL-COA-BINDING DOMAIN-CONTAINING PROTEIN 5"/>
    <property type="match status" value="1"/>
</dbReference>
<keyword evidence="1" id="KW-0880">Kelch repeat</keyword>
<proteinExistence type="predicted"/>
<sequence length="529" mass="59743">MFKNIQIEMRNIILATFLTLAGVNHIVGQEIPRYDAACGLLSAKIYCLGGMTERDGGSDNSIGILDLAAYSGSTADELKDKWHHISSIVYSPNTQMSDYSQRMVLPDEKSMLLSGGESLVDNPLAPMTRVYHSESNSWNTFPEYKELDFGRRRIYHASSVFVPNYGIGFYGGLEIFVNSSWTYNGQNMSAYEEHTAKGTVRHIGYTSLTFFNSKKPADPWFIYQPQNNLPSAFTSFQTSIYDIKNSRILFFGGRSLGKSVNDSVEIPFDNIIVFDMLASNWTTQLSTGSQIPTPRTEHTTTLVGPMERDVLLFGGEDSKNHSEPCSDYAFTLNLDTYIWQLQDIKSKPNTSMARVGHSVSYYEITNTILILNTTTPSNITLVDKYIDINNASVFLTEPHRKVNTETVIGIIIGSVIGVLILVGVIVLSFIKKKRAKEERKRQELEEYERQRQIVEPIMEVNWDEIEKKYVEQSNSLSQKRSLTPGMTDDTIINPMPIRFQRPNAMDKNGIYGTKNYRVQKPDGGARYSL</sequence>
<feature type="chain" id="PRO_5034740822" description="Galactose oxidase" evidence="4">
    <location>
        <begin position="29"/>
        <end position="529"/>
    </location>
</feature>
<dbReference type="SUPFAM" id="SSF50965">
    <property type="entry name" value="Galactose oxidase, central domain"/>
    <property type="match status" value="1"/>
</dbReference>
<evidence type="ECO:0000313" key="5">
    <source>
        <dbReference type="EMBL" id="KAG2208289.1"/>
    </source>
</evidence>
<keyword evidence="3" id="KW-0812">Transmembrane</keyword>
<dbReference type="EMBL" id="JAEPRD010000020">
    <property type="protein sequence ID" value="KAG2208289.1"/>
    <property type="molecule type" value="Genomic_DNA"/>
</dbReference>
<dbReference type="Proteomes" id="UP000603453">
    <property type="component" value="Unassembled WGS sequence"/>
</dbReference>
<dbReference type="AlphaFoldDB" id="A0A8H7RBH7"/>
<comment type="caution">
    <text evidence="5">The sequence shown here is derived from an EMBL/GenBank/DDBJ whole genome shotgun (WGS) entry which is preliminary data.</text>
</comment>
<protein>
    <recommendedName>
        <fullName evidence="7">Galactose oxidase</fullName>
    </recommendedName>
</protein>
<name>A0A8H7RBH7_9FUNG</name>
<dbReference type="PANTHER" id="PTHR46093:SF18">
    <property type="entry name" value="FIBRONECTIN TYPE-III DOMAIN-CONTAINING PROTEIN"/>
    <property type="match status" value="1"/>
</dbReference>
<feature type="signal peptide" evidence="4">
    <location>
        <begin position="1"/>
        <end position="28"/>
    </location>
</feature>
<dbReference type="Gene3D" id="2.120.10.80">
    <property type="entry name" value="Kelch-type beta propeller"/>
    <property type="match status" value="2"/>
</dbReference>
<reference evidence="5" key="1">
    <citation type="submission" date="2020-12" db="EMBL/GenBank/DDBJ databases">
        <title>Metabolic potential, ecology and presence of endohyphal bacteria is reflected in genomic diversity of Mucoromycotina.</title>
        <authorList>
            <person name="Muszewska A."/>
            <person name="Okrasinska A."/>
            <person name="Steczkiewicz K."/>
            <person name="Drgas O."/>
            <person name="Orlowska M."/>
            <person name="Perlinska-Lenart U."/>
            <person name="Aleksandrzak-Piekarczyk T."/>
            <person name="Szatraj K."/>
            <person name="Zielenkiewicz U."/>
            <person name="Pilsyk S."/>
            <person name="Malc E."/>
            <person name="Mieczkowski P."/>
            <person name="Kruszewska J.S."/>
            <person name="Biernat P."/>
            <person name="Pawlowska J."/>
        </authorList>
    </citation>
    <scope>NUCLEOTIDE SEQUENCE</scope>
    <source>
        <strain evidence="5">WA0000017839</strain>
    </source>
</reference>
<keyword evidence="4" id="KW-0732">Signal</keyword>
<evidence type="ECO:0000256" key="1">
    <source>
        <dbReference type="ARBA" id="ARBA00022441"/>
    </source>
</evidence>
<gene>
    <name evidence="5" type="ORF">INT47_006145</name>
</gene>